<dbReference type="GO" id="GO:0047480">
    <property type="term" value="F:UDP-N-acetylmuramoyl-tripeptide-D-alanyl-D-alanine ligase activity"/>
    <property type="evidence" value="ECO:0007669"/>
    <property type="project" value="UniProtKB-UniRule"/>
</dbReference>
<keyword evidence="1 10" id="KW-0963">Cytoplasm</keyword>
<comment type="pathway">
    <text evidence="10 11">Cell wall biogenesis; peptidoglycan biosynthesis.</text>
</comment>
<sequence length="486" mass="51570">MNRPIPWRVADIAKALGQGPTHTVTEIVFSGVSTDSRTIGVQDLFVALEGERFDGHTFIADLVKRGVRGFVVKKGQKIPKDVPGCLFFSVDNTLTALGDLARFQRLRAGVRVVAITGSNGKTSTRKMTGEIFGRKFNTLTTRGNLNNEIGLPLTLLGLSLDHEWAVVEMGMNHGGEIHRLGSIALPDIGVITNTSHCHLEGLGTVEGVARAKAELLPHVRVHGSAVLNLDDPRFPIFSAAVRANTAIENIVCFSMDRLNMDCVGASAIADREEGMGFTLVSPSEGTREVFLHTPARFMVSNALAAAGAALAAGISMDVIKQGLEAFEPEPGRMHLEPGFNHTTIIDDTYNANPGSVGAALETLERVTQNGVGIAVLGDMLELGPGTEQFHREMGALAAASGISRLYAHGPMADHVIHGAVKAGFPGSAAMTGTRDEIAADLLAHTPENAWILVKGSRGMRLEKIVSQLKRTTTIAGGGKMDPSDGN</sequence>
<evidence type="ECO:0000313" key="16">
    <source>
        <dbReference type="Proteomes" id="UP000000442"/>
    </source>
</evidence>
<keyword evidence="8 10" id="KW-0131">Cell cycle</keyword>
<dbReference type="InterPro" id="IPR051046">
    <property type="entry name" value="MurCDEF_CellWall_CoF430Synth"/>
</dbReference>
<organism evidence="15 16">
    <name type="scientific">Desulforapulum autotrophicum (strain ATCC 43914 / DSM 3382 / VKM B-1955 / HRM2)</name>
    <name type="common">Desulfobacterium autotrophicum</name>
    <dbReference type="NCBI Taxonomy" id="177437"/>
    <lineage>
        <taxon>Bacteria</taxon>
        <taxon>Pseudomonadati</taxon>
        <taxon>Thermodesulfobacteriota</taxon>
        <taxon>Desulfobacteria</taxon>
        <taxon>Desulfobacterales</taxon>
        <taxon>Desulfobacteraceae</taxon>
        <taxon>Desulforapulum</taxon>
    </lineage>
</organism>
<evidence type="ECO:0000256" key="4">
    <source>
        <dbReference type="ARBA" id="ARBA00022741"/>
    </source>
</evidence>
<keyword evidence="9 10" id="KW-0961">Cell wall biogenesis/degradation</keyword>
<dbReference type="GO" id="GO:0009252">
    <property type="term" value="P:peptidoglycan biosynthetic process"/>
    <property type="evidence" value="ECO:0007669"/>
    <property type="project" value="UniProtKB-UniRule"/>
</dbReference>
<dbReference type="AlphaFoldDB" id="C0Q8N9"/>
<dbReference type="InterPro" id="IPR013221">
    <property type="entry name" value="Mur_ligase_cen"/>
</dbReference>
<dbReference type="InterPro" id="IPR004101">
    <property type="entry name" value="Mur_ligase_C"/>
</dbReference>
<dbReference type="SUPFAM" id="SSF63418">
    <property type="entry name" value="MurE/MurF N-terminal domain"/>
    <property type="match status" value="1"/>
</dbReference>
<evidence type="ECO:0000256" key="6">
    <source>
        <dbReference type="ARBA" id="ARBA00022960"/>
    </source>
</evidence>
<dbReference type="InterPro" id="IPR035911">
    <property type="entry name" value="MurE/MurF_N"/>
</dbReference>
<comment type="similarity">
    <text evidence="10">Belongs to the MurCDEF family. MurF subfamily.</text>
</comment>
<feature type="domain" description="Mur ligase central" evidence="14">
    <location>
        <begin position="115"/>
        <end position="309"/>
    </location>
</feature>
<comment type="catalytic activity">
    <reaction evidence="10 11">
        <text>D-alanyl-D-alanine + UDP-N-acetyl-alpha-D-muramoyl-L-alanyl-gamma-D-glutamyl-meso-2,6-diaminopimelate + ATP = UDP-N-acetyl-alpha-D-muramoyl-L-alanyl-gamma-D-glutamyl-meso-2,6-diaminopimeloyl-D-alanyl-D-alanine + ADP + phosphate + H(+)</text>
        <dbReference type="Rhea" id="RHEA:28374"/>
        <dbReference type="ChEBI" id="CHEBI:15378"/>
        <dbReference type="ChEBI" id="CHEBI:30616"/>
        <dbReference type="ChEBI" id="CHEBI:43474"/>
        <dbReference type="ChEBI" id="CHEBI:57822"/>
        <dbReference type="ChEBI" id="CHEBI:61386"/>
        <dbReference type="ChEBI" id="CHEBI:83905"/>
        <dbReference type="ChEBI" id="CHEBI:456216"/>
        <dbReference type="EC" id="6.3.2.10"/>
    </reaction>
</comment>
<evidence type="ECO:0000313" key="15">
    <source>
        <dbReference type="EMBL" id="ACN14379.1"/>
    </source>
</evidence>
<dbReference type="Pfam" id="PF08245">
    <property type="entry name" value="Mur_ligase_M"/>
    <property type="match status" value="1"/>
</dbReference>
<dbReference type="EC" id="6.3.2.10" evidence="10 11"/>
<evidence type="ECO:0000256" key="8">
    <source>
        <dbReference type="ARBA" id="ARBA00023306"/>
    </source>
</evidence>
<name>C0Q8N9_DESAH</name>
<dbReference type="OrthoDB" id="9801978at2"/>
<dbReference type="eggNOG" id="COG0770">
    <property type="taxonomic scope" value="Bacteria"/>
</dbReference>
<dbReference type="Gene3D" id="3.40.1390.10">
    <property type="entry name" value="MurE/MurF, N-terminal domain"/>
    <property type="match status" value="1"/>
</dbReference>
<keyword evidence="16" id="KW-1185">Reference proteome</keyword>
<keyword evidence="6 10" id="KW-0133">Cell shape</keyword>
<keyword evidence="7 10" id="KW-0573">Peptidoglycan synthesis</keyword>
<keyword evidence="3 10" id="KW-0132">Cell division</keyword>
<dbReference type="PANTHER" id="PTHR43024">
    <property type="entry name" value="UDP-N-ACETYLMURAMOYL-TRIPEPTIDE--D-ALANYL-D-ALANINE LIGASE"/>
    <property type="match status" value="1"/>
</dbReference>
<dbReference type="NCBIfam" id="TIGR01143">
    <property type="entry name" value="murF"/>
    <property type="match status" value="1"/>
</dbReference>
<comment type="subcellular location">
    <subcellularLocation>
        <location evidence="10 11">Cytoplasm</location>
    </subcellularLocation>
</comment>
<proteinExistence type="inferred from homology"/>
<evidence type="ECO:0000259" key="14">
    <source>
        <dbReference type="Pfam" id="PF08245"/>
    </source>
</evidence>
<protein>
    <recommendedName>
        <fullName evidence="10 11">UDP-N-acetylmuramoyl-tripeptide--D-alanyl-D-alanine ligase</fullName>
        <ecNumber evidence="10 11">6.3.2.10</ecNumber>
    </recommendedName>
    <alternativeName>
        <fullName evidence="10">D-alanyl-D-alanine-adding enzyme</fullName>
    </alternativeName>
</protein>
<keyword evidence="4 10" id="KW-0547">Nucleotide-binding</keyword>
<dbReference type="KEGG" id="dat:HRM2_12670"/>
<dbReference type="InterPro" id="IPR000713">
    <property type="entry name" value="Mur_ligase_N"/>
</dbReference>
<evidence type="ECO:0000256" key="3">
    <source>
        <dbReference type="ARBA" id="ARBA00022618"/>
    </source>
</evidence>
<dbReference type="GO" id="GO:0005524">
    <property type="term" value="F:ATP binding"/>
    <property type="evidence" value="ECO:0007669"/>
    <property type="project" value="UniProtKB-UniRule"/>
</dbReference>
<evidence type="ECO:0000256" key="1">
    <source>
        <dbReference type="ARBA" id="ARBA00022490"/>
    </source>
</evidence>
<reference evidence="15 16" key="1">
    <citation type="journal article" date="2009" name="Environ. Microbiol.">
        <title>Genome sequence of Desulfobacterium autotrophicum HRM2, a marine sulfate reducer oxidizing organic carbon completely to carbon dioxide.</title>
        <authorList>
            <person name="Strittmatter A.W."/>
            <person name="Liesegang H."/>
            <person name="Rabus R."/>
            <person name="Decker I."/>
            <person name="Amann J."/>
            <person name="Andres S."/>
            <person name="Henne A."/>
            <person name="Fricke W.F."/>
            <person name="Martinez-Arias R."/>
            <person name="Bartels D."/>
            <person name="Goesmann A."/>
            <person name="Krause L."/>
            <person name="Puehler A."/>
            <person name="Klenk H.P."/>
            <person name="Richter M."/>
            <person name="Schuler M."/>
            <person name="Gloeckner F.O."/>
            <person name="Meyerdierks A."/>
            <person name="Gottschalk G."/>
            <person name="Amann R."/>
        </authorList>
    </citation>
    <scope>NUCLEOTIDE SEQUENCE [LARGE SCALE GENOMIC DNA]</scope>
    <source>
        <strain evidence="16">ATCC 43914 / DSM 3382 / HRM2</strain>
    </source>
</reference>
<accession>C0Q8N9</accession>
<dbReference type="RefSeq" id="WP_015903166.1">
    <property type="nucleotide sequence ID" value="NC_012108.1"/>
</dbReference>
<keyword evidence="5 10" id="KW-0067">ATP-binding</keyword>
<dbReference type="UniPathway" id="UPA00219"/>
<dbReference type="HOGENOM" id="CLU_031507_4_0_7"/>
<comment type="function">
    <text evidence="10 11">Involved in cell wall formation. Catalyzes the final step in the synthesis of UDP-N-acetylmuramoyl-pentapeptide, the precursor of murein.</text>
</comment>
<evidence type="ECO:0000256" key="7">
    <source>
        <dbReference type="ARBA" id="ARBA00022984"/>
    </source>
</evidence>
<dbReference type="HAMAP" id="MF_02019">
    <property type="entry name" value="MurF"/>
    <property type="match status" value="1"/>
</dbReference>
<feature type="domain" description="Mur ligase N-terminal catalytic" evidence="12">
    <location>
        <begin position="30"/>
        <end position="78"/>
    </location>
</feature>
<feature type="domain" description="Mur ligase C-terminal" evidence="13">
    <location>
        <begin position="331"/>
        <end position="457"/>
    </location>
</feature>
<dbReference type="SUPFAM" id="SSF53244">
    <property type="entry name" value="MurD-like peptide ligases, peptide-binding domain"/>
    <property type="match status" value="1"/>
</dbReference>
<dbReference type="STRING" id="177437.HRM2_12670"/>
<dbReference type="SUPFAM" id="SSF53623">
    <property type="entry name" value="MurD-like peptide ligases, catalytic domain"/>
    <property type="match status" value="1"/>
</dbReference>
<dbReference type="InterPro" id="IPR036615">
    <property type="entry name" value="Mur_ligase_C_dom_sf"/>
</dbReference>
<dbReference type="GO" id="GO:0005737">
    <property type="term" value="C:cytoplasm"/>
    <property type="evidence" value="ECO:0007669"/>
    <property type="project" value="UniProtKB-SubCell"/>
</dbReference>
<dbReference type="PANTHER" id="PTHR43024:SF1">
    <property type="entry name" value="UDP-N-ACETYLMURAMOYL-TRIPEPTIDE--D-ALANYL-D-ALANINE LIGASE"/>
    <property type="match status" value="1"/>
</dbReference>
<dbReference type="Gene3D" id="3.40.1190.10">
    <property type="entry name" value="Mur-like, catalytic domain"/>
    <property type="match status" value="1"/>
</dbReference>
<evidence type="ECO:0000256" key="5">
    <source>
        <dbReference type="ARBA" id="ARBA00022840"/>
    </source>
</evidence>
<dbReference type="GO" id="GO:0071555">
    <property type="term" value="P:cell wall organization"/>
    <property type="evidence" value="ECO:0007669"/>
    <property type="project" value="UniProtKB-KW"/>
</dbReference>
<keyword evidence="2 10" id="KW-0436">Ligase</keyword>
<evidence type="ECO:0000259" key="13">
    <source>
        <dbReference type="Pfam" id="PF02875"/>
    </source>
</evidence>
<evidence type="ECO:0000256" key="11">
    <source>
        <dbReference type="RuleBase" id="RU004136"/>
    </source>
</evidence>
<evidence type="ECO:0000256" key="10">
    <source>
        <dbReference type="HAMAP-Rule" id="MF_02019"/>
    </source>
</evidence>
<feature type="binding site" evidence="10">
    <location>
        <begin position="117"/>
        <end position="123"/>
    </location>
    <ligand>
        <name>ATP</name>
        <dbReference type="ChEBI" id="CHEBI:30616"/>
    </ligand>
</feature>
<dbReference type="GO" id="GO:0008766">
    <property type="term" value="F:UDP-N-acetylmuramoylalanyl-D-glutamyl-2,6-diaminopimelate-D-alanyl-D-alanine ligase activity"/>
    <property type="evidence" value="ECO:0007669"/>
    <property type="project" value="RHEA"/>
</dbReference>
<dbReference type="Pfam" id="PF02875">
    <property type="entry name" value="Mur_ligase_C"/>
    <property type="match status" value="1"/>
</dbReference>
<dbReference type="InterPro" id="IPR005863">
    <property type="entry name" value="UDP-N-AcMur_synth"/>
</dbReference>
<gene>
    <name evidence="10 15" type="primary">murF</name>
    <name evidence="15" type="ordered locus">HRM2_12670</name>
</gene>
<dbReference type="EMBL" id="CP001087">
    <property type="protein sequence ID" value="ACN14379.1"/>
    <property type="molecule type" value="Genomic_DNA"/>
</dbReference>
<evidence type="ECO:0000256" key="2">
    <source>
        <dbReference type="ARBA" id="ARBA00022598"/>
    </source>
</evidence>
<dbReference type="GO" id="GO:0008360">
    <property type="term" value="P:regulation of cell shape"/>
    <property type="evidence" value="ECO:0007669"/>
    <property type="project" value="UniProtKB-KW"/>
</dbReference>
<dbReference type="Proteomes" id="UP000000442">
    <property type="component" value="Chromosome"/>
</dbReference>
<dbReference type="GO" id="GO:0051301">
    <property type="term" value="P:cell division"/>
    <property type="evidence" value="ECO:0007669"/>
    <property type="project" value="UniProtKB-KW"/>
</dbReference>
<evidence type="ECO:0000259" key="12">
    <source>
        <dbReference type="Pfam" id="PF01225"/>
    </source>
</evidence>
<evidence type="ECO:0000256" key="9">
    <source>
        <dbReference type="ARBA" id="ARBA00023316"/>
    </source>
</evidence>
<dbReference type="InterPro" id="IPR036565">
    <property type="entry name" value="Mur-like_cat_sf"/>
</dbReference>
<dbReference type="Pfam" id="PF01225">
    <property type="entry name" value="Mur_ligase"/>
    <property type="match status" value="1"/>
</dbReference>
<dbReference type="Gene3D" id="3.90.190.20">
    <property type="entry name" value="Mur ligase, C-terminal domain"/>
    <property type="match status" value="1"/>
</dbReference>